<gene>
    <name evidence="1" type="ORF">FW778_12860</name>
</gene>
<proteinExistence type="predicted"/>
<keyword evidence="2" id="KW-1185">Reference proteome</keyword>
<dbReference type="AlphaFoldDB" id="A0A5J5IHA3"/>
<name>A0A5J5IHA3_9BACT</name>
<reference evidence="1 2" key="1">
    <citation type="submission" date="2019-09" db="EMBL/GenBank/DDBJ databases">
        <title>Draft genome sequence of Ginsengibacter sp. BR5-29.</title>
        <authorList>
            <person name="Im W.-T."/>
        </authorList>
    </citation>
    <scope>NUCLEOTIDE SEQUENCE [LARGE SCALE GENOMIC DNA]</scope>
    <source>
        <strain evidence="1 2">BR5-29</strain>
    </source>
</reference>
<dbReference type="RefSeq" id="WP_150415125.1">
    <property type="nucleotide sequence ID" value="NZ_VYQF01000003.1"/>
</dbReference>
<comment type="caution">
    <text evidence="1">The sequence shown here is derived from an EMBL/GenBank/DDBJ whole genome shotgun (WGS) entry which is preliminary data.</text>
</comment>
<protein>
    <submittedName>
        <fullName evidence="1">Uncharacterized protein</fullName>
    </submittedName>
</protein>
<organism evidence="1 2">
    <name type="scientific">Ginsengibacter hankyongi</name>
    <dbReference type="NCBI Taxonomy" id="2607284"/>
    <lineage>
        <taxon>Bacteria</taxon>
        <taxon>Pseudomonadati</taxon>
        <taxon>Bacteroidota</taxon>
        <taxon>Chitinophagia</taxon>
        <taxon>Chitinophagales</taxon>
        <taxon>Chitinophagaceae</taxon>
        <taxon>Ginsengibacter</taxon>
    </lineage>
</organism>
<sequence length="154" mass="17476">MPNHEELPEHIKKLVKSKYKSAGFGNYNKNQFNEIFADIDERLSDIEHKVNPTAKKILSTRAQQMLLLHHLGFLDKLGEFGISNKKKAKILSILLNASPDNIGKDLSMIYDPVSRIKTSGNYKVINAAFKQAGIKTLIDDTEIILEKLEKQENK</sequence>
<evidence type="ECO:0000313" key="1">
    <source>
        <dbReference type="EMBL" id="KAA9038450.1"/>
    </source>
</evidence>
<evidence type="ECO:0000313" key="2">
    <source>
        <dbReference type="Proteomes" id="UP000326903"/>
    </source>
</evidence>
<dbReference type="EMBL" id="VYQF01000003">
    <property type="protein sequence ID" value="KAA9038450.1"/>
    <property type="molecule type" value="Genomic_DNA"/>
</dbReference>
<dbReference type="Proteomes" id="UP000326903">
    <property type="component" value="Unassembled WGS sequence"/>
</dbReference>
<accession>A0A5J5IHA3</accession>